<feature type="transmembrane region" description="Helical" evidence="1">
    <location>
        <begin position="59"/>
        <end position="81"/>
    </location>
</feature>
<keyword evidence="1" id="KW-0812">Transmembrane</keyword>
<evidence type="ECO:0000256" key="1">
    <source>
        <dbReference type="SAM" id="Phobius"/>
    </source>
</evidence>
<gene>
    <name evidence="2" type="ORF">UFOPK3789_01263</name>
</gene>
<proteinExistence type="predicted"/>
<organism evidence="2">
    <name type="scientific">freshwater metagenome</name>
    <dbReference type="NCBI Taxonomy" id="449393"/>
    <lineage>
        <taxon>unclassified sequences</taxon>
        <taxon>metagenomes</taxon>
        <taxon>ecological metagenomes</taxon>
    </lineage>
</organism>
<dbReference type="EMBL" id="CAFBNL010000100">
    <property type="protein sequence ID" value="CAB4960671.1"/>
    <property type="molecule type" value="Genomic_DNA"/>
</dbReference>
<evidence type="ECO:0000313" key="2">
    <source>
        <dbReference type="EMBL" id="CAB4960671.1"/>
    </source>
</evidence>
<name>A0A6J7KY90_9ZZZZ</name>
<accession>A0A6J7KY90</accession>
<keyword evidence="1" id="KW-1133">Transmembrane helix</keyword>
<protein>
    <submittedName>
        <fullName evidence="2">Unannotated protein</fullName>
    </submittedName>
</protein>
<sequence>MTGPLDGYLPPNPSDRAFEAEHCIICDKFIPPGEDRCTCCHLWLANDAPERPRPLGRSALWVMMGGVAAVYALTLLVAAIVG</sequence>
<dbReference type="AlphaFoldDB" id="A0A6J7KY90"/>
<reference evidence="2" key="1">
    <citation type="submission" date="2020-05" db="EMBL/GenBank/DDBJ databases">
        <authorList>
            <person name="Chiriac C."/>
            <person name="Salcher M."/>
            <person name="Ghai R."/>
            <person name="Kavagutti S V."/>
        </authorList>
    </citation>
    <scope>NUCLEOTIDE SEQUENCE</scope>
</reference>
<keyword evidence="1" id="KW-0472">Membrane</keyword>